<keyword evidence="3" id="KW-1185">Reference proteome</keyword>
<proteinExistence type="predicted"/>
<protein>
    <submittedName>
        <fullName evidence="2">Uncharacterized protein</fullName>
    </submittedName>
</protein>
<evidence type="ECO:0000256" key="1">
    <source>
        <dbReference type="SAM" id="MobiDB-lite"/>
    </source>
</evidence>
<evidence type="ECO:0000313" key="3">
    <source>
        <dbReference type="Proteomes" id="UP000199323"/>
    </source>
</evidence>
<organism evidence="2 3">
    <name type="scientific">Actinacidiphila alni</name>
    <dbReference type="NCBI Taxonomy" id="380248"/>
    <lineage>
        <taxon>Bacteria</taxon>
        <taxon>Bacillati</taxon>
        <taxon>Actinomycetota</taxon>
        <taxon>Actinomycetes</taxon>
        <taxon>Kitasatosporales</taxon>
        <taxon>Streptomycetaceae</taxon>
        <taxon>Actinacidiphila</taxon>
    </lineage>
</organism>
<feature type="region of interest" description="Disordered" evidence="1">
    <location>
        <begin position="381"/>
        <end position="447"/>
    </location>
</feature>
<dbReference type="Proteomes" id="UP000199323">
    <property type="component" value="Unassembled WGS sequence"/>
</dbReference>
<name>A0A1I1XJX8_9ACTN</name>
<dbReference type="AlphaFoldDB" id="A0A1I1XJX8"/>
<dbReference type="STRING" id="380248.SAMN05216251_101419"/>
<dbReference type="RefSeq" id="WP_093711543.1">
    <property type="nucleotide sequence ID" value="NZ_FONG01000001.1"/>
</dbReference>
<reference evidence="3" key="1">
    <citation type="submission" date="2016-10" db="EMBL/GenBank/DDBJ databases">
        <authorList>
            <person name="Varghese N."/>
            <person name="Submissions S."/>
        </authorList>
    </citation>
    <scope>NUCLEOTIDE SEQUENCE [LARGE SCALE GENOMIC DNA]</scope>
    <source>
        <strain evidence="3">CGMCC 4.3510</strain>
    </source>
</reference>
<feature type="compositionally biased region" description="Low complexity" evidence="1">
    <location>
        <begin position="402"/>
        <end position="412"/>
    </location>
</feature>
<gene>
    <name evidence="2" type="ORF">SAMN05216251_101419</name>
</gene>
<sequence length="447" mass="46122">MTRSGPAVVELAGGPLQVFTDHRGGISTTLGLLGLVVAALVIANRSVRRIGGWRVVRRRLRRESRLTANAFTAPLRGWVRYRRQLRLLGRLLDDPGVWRTGERALRAAYAAAPGRCRPYGVLVGDGADDGLVGVLVAGRDVPEPPPPWIADDRDPRVWWSAYEEWHDLRPAAGLGWEEAEESAAPPVLIAAVGVDGGRAVFLDLAAGAPVTSLDGDERVARPLVQALAAQLDRRLPPGAVTVADGVHPRYAGPSAAQALRDAADWSAGHDEPAFVVCAAPLPDMAGDGPRVLAYGRTHGRARLLTVDRDGLLTVHGTPLRVRATSLPRAVAAAIGSLPPYAPPPQPAAAPPLPYAEATEEPGLAGVSAIAPAARAQLPEAAGAPAVTARQARPSEAESGPLGVSAAASAGTPPSGGGVPGEQPGTEQGRPAAAEPAAASVAPAPRND</sequence>
<dbReference type="OrthoDB" id="3382127at2"/>
<feature type="compositionally biased region" description="Low complexity" evidence="1">
    <location>
        <begin position="430"/>
        <end position="447"/>
    </location>
</feature>
<accession>A0A1I1XJX8</accession>
<dbReference type="EMBL" id="FONG01000001">
    <property type="protein sequence ID" value="SFE07602.1"/>
    <property type="molecule type" value="Genomic_DNA"/>
</dbReference>
<evidence type="ECO:0000313" key="2">
    <source>
        <dbReference type="EMBL" id="SFE07602.1"/>
    </source>
</evidence>